<evidence type="ECO:0000256" key="2">
    <source>
        <dbReference type="ARBA" id="ARBA00004167"/>
    </source>
</evidence>
<dbReference type="EMBL" id="PNBA02000003">
    <property type="protein sequence ID" value="KAG6429531.1"/>
    <property type="molecule type" value="Genomic_DNA"/>
</dbReference>
<keyword evidence="6 7" id="KW-0408">Iron</keyword>
<reference evidence="8" key="1">
    <citation type="submission" date="2018-01" db="EMBL/GenBank/DDBJ databases">
        <authorList>
            <person name="Mao J.F."/>
        </authorList>
    </citation>
    <scope>NUCLEOTIDE SEQUENCE</scope>
    <source>
        <strain evidence="8">Huo1</strain>
        <tissue evidence="8">Leaf</tissue>
    </source>
</reference>
<evidence type="ECO:0000256" key="3">
    <source>
        <dbReference type="ARBA" id="ARBA00010617"/>
    </source>
</evidence>
<dbReference type="AlphaFoldDB" id="A0A8X8YBF2"/>
<comment type="caution">
    <text evidence="8">The sequence shown here is derived from an EMBL/GenBank/DDBJ whole genome shotgun (WGS) entry which is preliminary data.</text>
</comment>
<accession>A0A8X8YBF2</accession>
<name>A0A8X8YBF2_SALSN</name>
<protein>
    <recommendedName>
        <fullName evidence="10">Fatty acid omega-hydroxylase</fullName>
    </recommendedName>
</protein>
<dbReference type="GO" id="GO:0005506">
    <property type="term" value="F:iron ion binding"/>
    <property type="evidence" value="ECO:0007669"/>
    <property type="project" value="InterPro"/>
</dbReference>
<dbReference type="SUPFAM" id="SSF48264">
    <property type="entry name" value="Cytochrome P450"/>
    <property type="match status" value="1"/>
</dbReference>
<dbReference type="GO" id="GO:0020037">
    <property type="term" value="F:heme binding"/>
    <property type="evidence" value="ECO:0007669"/>
    <property type="project" value="InterPro"/>
</dbReference>
<dbReference type="InterPro" id="IPR002401">
    <property type="entry name" value="Cyt_P450_E_grp-I"/>
</dbReference>
<keyword evidence="9" id="KW-1185">Reference proteome</keyword>
<evidence type="ECO:0000256" key="6">
    <source>
        <dbReference type="ARBA" id="ARBA00023004"/>
    </source>
</evidence>
<organism evidence="8">
    <name type="scientific">Salvia splendens</name>
    <name type="common">Scarlet sage</name>
    <dbReference type="NCBI Taxonomy" id="180675"/>
    <lineage>
        <taxon>Eukaryota</taxon>
        <taxon>Viridiplantae</taxon>
        <taxon>Streptophyta</taxon>
        <taxon>Embryophyta</taxon>
        <taxon>Tracheophyta</taxon>
        <taxon>Spermatophyta</taxon>
        <taxon>Magnoliopsida</taxon>
        <taxon>eudicotyledons</taxon>
        <taxon>Gunneridae</taxon>
        <taxon>Pentapetalae</taxon>
        <taxon>asterids</taxon>
        <taxon>lamiids</taxon>
        <taxon>Lamiales</taxon>
        <taxon>Lamiaceae</taxon>
        <taxon>Nepetoideae</taxon>
        <taxon>Mentheae</taxon>
        <taxon>Salviinae</taxon>
        <taxon>Salvia</taxon>
        <taxon>Salvia subgen. Calosphace</taxon>
        <taxon>core Calosphace</taxon>
    </lineage>
</organism>
<evidence type="ECO:0000256" key="5">
    <source>
        <dbReference type="ARBA" id="ARBA00023002"/>
    </source>
</evidence>
<comment type="cofactor">
    <cofactor evidence="1 7">
        <name>heme</name>
        <dbReference type="ChEBI" id="CHEBI:30413"/>
    </cofactor>
</comment>
<dbReference type="InterPro" id="IPR036396">
    <property type="entry name" value="Cyt_P450_sf"/>
</dbReference>
<keyword evidence="4 7" id="KW-0479">Metal-binding</keyword>
<gene>
    <name evidence="8" type="ORF">SASPL_107583</name>
</gene>
<feature type="binding site" description="axial binding residue" evidence="7">
    <location>
        <position position="339"/>
    </location>
    <ligand>
        <name>heme</name>
        <dbReference type="ChEBI" id="CHEBI:30413"/>
    </ligand>
    <ligandPart>
        <name>Fe</name>
        <dbReference type="ChEBI" id="CHEBI:18248"/>
    </ligandPart>
</feature>
<dbReference type="PRINTS" id="PR00463">
    <property type="entry name" value="EP450I"/>
</dbReference>
<dbReference type="PRINTS" id="PR00385">
    <property type="entry name" value="P450"/>
</dbReference>
<dbReference type="InterPro" id="IPR001128">
    <property type="entry name" value="Cyt_P450"/>
</dbReference>
<proteinExistence type="inferred from homology"/>
<sequence>MVIPVFVLALLFLLLGALATRSFILPLLCFPLYILIHFRRLFDYLIKLALRYRTYRLITDSHSEVYTADPINVECILKTNFPNYGKGEYNRGIMKDLFGEGIFAIDGKKWHHQRKLASYEFSAKVLRGFSCSVFRSNAAKLASKVYVEALANRDMDLQLRIQCSRWDLGLSSILYLDRMKSVTSLSKPLTDSNVIVYWRYVDVFWKVIDNFVYNLIHRKREQMRNEEGEKEDILSSFLIARKDTSANTLAWFFYMLCKHPLIQDKVLQDVKLGRKVCRRRRHSARWPQDKERRRHKLHAVCNGEKMLRNFAPRDGLKMVFFRVKVLFKFTAFQGGPRICLGKEFAYREMKIIVATVVMFLRFKLVEESRNATMFTLHMDKGLPLYAFPRLNINYFYFLPQSFFFTTQDL</sequence>
<keyword evidence="7" id="KW-0349">Heme</keyword>
<comment type="similarity">
    <text evidence="3">Belongs to the cytochrome P450 family.</text>
</comment>
<comment type="subcellular location">
    <subcellularLocation>
        <location evidence="2">Membrane</location>
        <topology evidence="2">Single-pass membrane protein</topology>
    </subcellularLocation>
</comment>
<reference evidence="8" key="2">
    <citation type="submission" date="2020-08" db="EMBL/GenBank/DDBJ databases">
        <title>Plant Genome Project.</title>
        <authorList>
            <person name="Zhang R.-G."/>
        </authorList>
    </citation>
    <scope>NUCLEOTIDE SEQUENCE</scope>
    <source>
        <strain evidence="8">Huo1</strain>
        <tissue evidence="8">Leaf</tissue>
    </source>
</reference>
<dbReference type="Pfam" id="PF00067">
    <property type="entry name" value="p450"/>
    <property type="match status" value="2"/>
</dbReference>
<dbReference type="Proteomes" id="UP000298416">
    <property type="component" value="Unassembled WGS sequence"/>
</dbReference>
<dbReference type="PANTHER" id="PTHR24296">
    <property type="entry name" value="CYTOCHROME P450"/>
    <property type="match status" value="1"/>
</dbReference>
<evidence type="ECO:0000313" key="9">
    <source>
        <dbReference type="Proteomes" id="UP000298416"/>
    </source>
</evidence>
<evidence type="ECO:0008006" key="10">
    <source>
        <dbReference type="Google" id="ProtNLM"/>
    </source>
</evidence>
<evidence type="ECO:0000256" key="4">
    <source>
        <dbReference type="ARBA" id="ARBA00022723"/>
    </source>
</evidence>
<dbReference type="GO" id="GO:0016712">
    <property type="term" value="F:oxidoreductase activity, acting on paired donors, with incorporation or reduction of molecular oxygen, reduced flavin or flavoprotein as one donor, and incorporation of one atom of oxygen"/>
    <property type="evidence" value="ECO:0007669"/>
    <property type="project" value="UniProtKB-ARBA"/>
</dbReference>
<keyword evidence="5" id="KW-0560">Oxidoreductase</keyword>
<evidence type="ECO:0000256" key="1">
    <source>
        <dbReference type="ARBA" id="ARBA00001971"/>
    </source>
</evidence>
<dbReference type="Gene3D" id="1.10.630.10">
    <property type="entry name" value="Cytochrome P450"/>
    <property type="match status" value="2"/>
</dbReference>
<evidence type="ECO:0000256" key="7">
    <source>
        <dbReference type="PIRSR" id="PIRSR602401-1"/>
    </source>
</evidence>
<evidence type="ECO:0000313" key="8">
    <source>
        <dbReference type="EMBL" id="KAG6429531.1"/>
    </source>
</evidence>
<dbReference type="GO" id="GO:0016114">
    <property type="term" value="P:terpenoid biosynthetic process"/>
    <property type="evidence" value="ECO:0007669"/>
    <property type="project" value="UniProtKB-ARBA"/>
</dbReference>
<dbReference type="GO" id="GO:0016020">
    <property type="term" value="C:membrane"/>
    <property type="evidence" value="ECO:0007669"/>
    <property type="project" value="UniProtKB-SubCell"/>
</dbReference>